<dbReference type="Gene3D" id="2.70.70.10">
    <property type="entry name" value="Glucose Permease (Domain IIA)"/>
    <property type="match status" value="1"/>
</dbReference>
<dbReference type="InterPro" id="IPR011055">
    <property type="entry name" value="Dup_hybrid_motif"/>
</dbReference>
<keyword evidence="1" id="KW-0732">Signal</keyword>
<evidence type="ECO:0000259" key="2">
    <source>
        <dbReference type="Pfam" id="PF01551"/>
    </source>
</evidence>
<dbReference type="Pfam" id="PF01551">
    <property type="entry name" value="Peptidase_M23"/>
    <property type="match status" value="1"/>
</dbReference>
<dbReference type="PANTHER" id="PTHR21666">
    <property type="entry name" value="PEPTIDASE-RELATED"/>
    <property type="match status" value="1"/>
</dbReference>
<dbReference type="EMBL" id="CVRL01000035">
    <property type="protein sequence ID" value="CRL11693.1"/>
    <property type="molecule type" value="Genomic_DNA"/>
</dbReference>
<dbReference type="GO" id="GO:0004222">
    <property type="term" value="F:metalloendopeptidase activity"/>
    <property type="evidence" value="ECO:0007669"/>
    <property type="project" value="TreeGrafter"/>
</dbReference>
<sequence length="323" mass="34228">MHRLPILAFATSLAAPVAASELVLDWPLDCTLGETCHIQQYVDHDPGASMRDYTCNGLTYDGHKGTDIALPYLSDMVDGVSVLAAADGTVVGARDGMTDRYSLGRDDPAIAGRECGNGVLLRHPGGWETQYCHMKNGSIQVATGDKVKSGTPLGQVGLSGSTQFPHLHLSVRLDGRPVDPFTPDMIAKCAPSGGTDALWREQIPYQAGGFLGSGFSNQIPKFGAIKAGEADLSPLPAGSSALVFWVYAFGSRSGDSMTLRIDGPDGVIIEQTDLLEKGQAQLFRATGKRMRGTGLPAGTYSATATLSRAGEVIDRETRQMIVE</sequence>
<dbReference type="RefSeq" id="WP_050673687.1">
    <property type="nucleotide sequence ID" value="NZ_CAKZKN010000042.1"/>
</dbReference>
<reference evidence="4" key="1">
    <citation type="submission" date="2015-05" db="EMBL/GenBank/DDBJ databases">
        <authorList>
            <person name="Rodrigo-Torres Lidia"/>
            <person name="Arahal R.David."/>
        </authorList>
    </citation>
    <scope>NUCLEOTIDE SEQUENCE [LARGE SCALE GENOMIC DNA]</scope>
    <source>
        <strain evidence="4">CECT 7321</strain>
    </source>
</reference>
<feature type="domain" description="M23ase beta-sheet core" evidence="2">
    <location>
        <begin position="62"/>
        <end position="180"/>
    </location>
</feature>
<gene>
    <name evidence="3" type="ORF">NIT7321_02563</name>
</gene>
<evidence type="ECO:0000313" key="3">
    <source>
        <dbReference type="EMBL" id="CRL11693.1"/>
    </source>
</evidence>
<dbReference type="STRING" id="481446.NIT7645_03838"/>
<accession>A0A0H5D4P1</accession>
<dbReference type="PANTHER" id="PTHR21666:SF270">
    <property type="entry name" value="MUREIN HYDROLASE ACTIVATOR ENVC"/>
    <property type="match status" value="1"/>
</dbReference>
<evidence type="ECO:0000313" key="4">
    <source>
        <dbReference type="Proteomes" id="UP000043764"/>
    </source>
</evidence>
<proteinExistence type="predicted"/>
<organism evidence="3 4">
    <name type="scientific">Phaeobacter italicus</name>
    <dbReference type="NCBI Taxonomy" id="481446"/>
    <lineage>
        <taxon>Bacteria</taxon>
        <taxon>Pseudomonadati</taxon>
        <taxon>Pseudomonadota</taxon>
        <taxon>Alphaproteobacteria</taxon>
        <taxon>Rhodobacterales</taxon>
        <taxon>Roseobacteraceae</taxon>
        <taxon>Phaeobacter</taxon>
    </lineage>
</organism>
<keyword evidence="4" id="KW-1185">Reference proteome</keyword>
<feature type="signal peptide" evidence="1">
    <location>
        <begin position="1"/>
        <end position="19"/>
    </location>
</feature>
<dbReference type="Proteomes" id="UP000043764">
    <property type="component" value="Unassembled WGS sequence"/>
</dbReference>
<dbReference type="InterPro" id="IPR050570">
    <property type="entry name" value="Cell_wall_metabolism_enzyme"/>
</dbReference>
<evidence type="ECO:0000256" key="1">
    <source>
        <dbReference type="SAM" id="SignalP"/>
    </source>
</evidence>
<feature type="chain" id="PRO_5005217300" evidence="1">
    <location>
        <begin position="20"/>
        <end position="323"/>
    </location>
</feature>
<dbReference type="InterPro" id="IPR016047">
    <property type="entry name" value="M23ase_b-sheet_dom"/>
</dbReference>
<name>A0A0H5D4P1_9RHOB</name>
<dbReference type="AlphaFoldDB" id="A0A0H5D4P1"/>
<protein>
    <submittedName>
        <fullName evidence="3">Putative peptidase</fullName>
    </submittedName>
</protein>
<dbReference type="SUPFAM" id="SSF51261">
    <property type="entry name" value="Duplicated hybrid motif"/>
    <property type="match status" value="1"/>
</dbReference>
<dbReference type="CDD" id="cd12797">
    <property type="entry name" value="M23_peptidase"/>
    <property type="match status" value="1"/>
</dbReference>